<organism evidence="2 3">
    <name type="scientific">Paramecium primaurelia</name>
    <dbReference type="NCBI Taxonomy" id="5886"/>
    <lineage>
        <taxon>Eukaryota</taxon>
        <taxon>Sar</taxon>
        <taxon>Alveolata</taxon>
        <taxon>Ciliophora</taxon>
        <taxon>Intramacronucleata</taxon>
        <taxon>Oligohymenophorea</taxon>
        <taxon>Peniculida</taxon>
        <taxon>Parameciidae</taxon>
        <taxon>Paramecium</taxon>
    </lineage>
</organism>
<dbReference type="Proteomes" id="UP000688137">
    <property type="component" value="Unassembled WGS sequence"/>
</dbReference>
<sequence length="126" mass="15055">MTEEAREKEVKNWRNRFQKLNQNQNKLYNEKLESNNKLASQELEIEIQKRKFTSNESELNLIRNNISQLNVEIERLRKSNDNLLKNNEGWREKQSRLQQQIPSMLQLIPSIISGNSFTKSEKPQQQ</sequence>
<name>A0A8S1NMT3_PARPR</name>
<keyword evidence="1" id="KW-0175">Coiled coil</keyword>
<dbReference type="EMBL" id="CAJJDM010000096">
    <property type="protein sequence ID" value="CAD8093502.1"/>
    <property type="molecule type" value="Genomic_DNA"/>
</dbReference>
<evidence type="ECO:0000256" key="1">
    <source>
        <dbReference type="SAM" id="Coils"/>
    </source>
</evidence>
<accession>A0A8S1NMT3</accession>
<reference evidence="2" key="1">
    <citation type="submission" date="2021-01" db="EMBL/GenBank/DDBJ databases">
        <authorList>
            <consortium name="Genoscope - CEA"/>
            <person name="William W."/>
        </authorList>
    </citation>
    <scope>NUCLEOTIDE SEQUENCE</scope>
</reference>
<evidence type="ECO:0000313" key="2">
    <source>
        <dbReference type="EMBL" id="CAD8093502.1"/>
    </source>
</evidence>
<dbReference type="AlphaFoldDB" id="A0A8S1NMT3"/>
<protein>
    <submittedName>
        <fullName evidence="2">Uncharacterized protein</fullName>
    </submittedName>
</protein>
<keyword evidence="3" id="KW-1185">Reference proteome</keyword>
<comment type="caution">
    <text evidence="2">The sequence shown here is derived from an EMBL/GenBank/DDBJ whole genome shotgun (WGS) entry which is preliminary data.</text>
</comment>
<proteinExistence type="predicted"/>
<feature type="coiled-coil region" evidence="1">
    <location>
        <begin position="3"/>
        <end position="100"/>
    </location>
</feature>
<gene>
    <name evidence="2" type="ORF">PPRIM_AZ9-3.1.T0930132</name>
</gene>
<evidence type="ECO:0000313" key="3">
    <source>
        <dbReference type="Proteomes" id="UP000688137"/>
    </source>
</evidence>